<organism evidence="1 2">
    <name type="scientific">Hibiscus sabdariffa</name>
    <name type="common">roselle</name>
    <dbReference type="NCBI Taxonomy" id="183260"/>
    <lineage>
        <taxon>Eukaryota</taxon>
        <taxon>Viridiplantae</taxon>
        <taxon>Streptophyta</taxon>
        <taxon>Embryophyta</taxon>
        <taxon>Tracheophyta</taxon>
        <taxon>Spermatophyta</taxon>
        <taxon>Magnoliopsida</taxon>
        <taxon>eudicotyledons</taxon>
        <taxon>Gunneridae</taxon>
        <taxon>Pentapetalae</taxon>
        <taxon>rosids</taxon>
        <taxon>malvids</taxon>
        <taxon>Malvales</taxon>
        <taxon>Malvaceae</taxon>
        <taxon>Malvoideae</taxon>
        <taxon>Hibiscus</taxon>
    </lineage>
</organism>
<sequence>MPMEGVLRIAIVKPSVQAYRIVHFGAGLPMDGSKFERHMSDFSKHSERHESVIEASVWLQKECLAVVAASSRDSVYGGVIHNAAGNWLIGFNRRLGICSVLEY</sequence>
<proteinExistence type="predicted"/>
<accession>A0ABR2FYS6</accession>
<evidence type="ECO:0000313" key="1">
    <source>
        <dbReference type="EMBL" id="KAK8589419.1"/>
    </source>
</evidence>
<gene>
    <name evidence="1" type="ORF">V6N12_023816</name>
</gene>
<dbReference type="EMBL" id="JBBPBM010000004">
    <property type="protein sequence ID" value="KAK8589419.1"/>
    <property type="molecule type" value="Genomic_DNA"/>
</dbReference>
<reference evidence="1 2" key="1">
    <citation type="journal article" date="2024" name="G3 (Bethesda)">
        <title>Genome assembly of Hibiscus sabdariffa L. provides insights into metabolisms of medicinal natural products.</title>
        <authorList>
            <person name="Kim T."/>
        </authorList>
    </citation>
    <scope>NUCLEOTIDE SEQUENCE [LARGE SCALE GENOMIC DNA]</scope>
    <source>
        <strain evidence="1">TK-2024</strain>
        <tissue evidence="1">Old leaves</tissue>
    </source>
</reference>
<protein>
    <submittedName>
        <fullName evidence="1">Uncharacterized protein</fullName>
    </submittedName>
</protein>
<dbReference type="Proteomes" id="UP001472677">
    <property type="component" value="Unassembled WGS sequence"/>
</dbReference>
<name>A0ABR2FYS6_9ROSI</name>
<evidence type="ECO:0000313" key="2">
    <source>
        <dbReference type="Proteomes" id="UP001472677"/>
    </source>
</evidence>
<keyword evidence="2" id="KW-1185">Reference proteome</keyword>
<comment type="caution">
    <text evidence="1">The sequence shown here is derived from an EMBL/GenBank/DDBJ whole genome shotgun (WGS) entry which is preliminary data.</text>
</comment>